<evidence type="ECO:0000256" key="1">
    <source>
        <dbReference type="SAM" id="SignalP"/>
    </source>
</evidence>
<name>A0A8H6HFL6_9AGAR</name>
<comment type="caution">
    <text evidence="2">The sequence shown here is derived from an EMBL/GenBank/DDBJ whole genome shotgun (WGS) entry which is preliminary data.</text>
</comment>
<evidence type="ECO:0000313" key="3">
    <source>
        <dbReference type="Proteomes" id="UP000521943"/>
    </source>
</evidence>
<proteinExistence type="predicted"/>
<accession>A0A8H6HFL6</accession>
<keyword evidence="3" id="KW-1185">Reference proteome</keyword>
<gene>
    <name evidence="2" type="ORF">DFP72DRAFT_50601</name>
</gene>
<dbReference type="OrthoDB" id="2995467at2759"/>
<feature type="signal peptide" evidence="1">
    <location>
        <begin position="1"/>
        <end position="20"/>
    </location>
</feature>
<evidence type="ECO:0000313" key="2">
    <source>
        <dbReference type="EMBL" id="KAF6745372.1"/>
    </source>
</evidence>
<protein>
    <submittedName>
        <fullName evidence="2">Uncharacterized protein</fullName>
    </submittedName>
</protein>
<feature type="chain" id="PRO_5034369616" evidence="1">
    <location>
        <begin position="21"/>
        <end position="302"/>
    </location>
</feature>
<organism evidence="2 3">
    <name type="scientific">Ephemerocybe angulata</name>
    <dbReference type="NCBI Taxonomy" id="980116"/>
    <lineage>
        <taxon>Eukaryota</taxon>
        <taxon>Fungi</taxon>
        <taxon>Dikarya</taxon>
        <taxon>Basidiomycota</taxon>
        <taxon>Agaricomycotina</taxon>
        <taxon>Agaricomycetes</taxon>
        <taxon>Agaricomycetidae</taxon>
        <taxon>Agaricales</taxon>
        <taxon>Agaricineae</taxon>
        <taxon>Psathyrellaceae</taxon>
        <taxon>Ephemerocybe</taxon>
    </lineage>
</organism>
<dbReference type="Proteomes" id="UP000521943">
    <property type="component" value="Unassembled WGS sequence"/>
</dbReference>
<reference evidence="2 3" key="1">
    <citation type="submission" date="2020-07" db="EMBL/GenBank/DDBJ databases">
        <title>Comparative genomics of pyrophilous fungi reveals a link between fire events and developmental genes.</title>
        <authorList>
            <consortium name="DOE Joint Genome Institute"/>
            <person name="Steindorff A.S."/>
            <person name="Carver A."/>
            <person name="Calhoun S."/>
            <person name="Stillman K."/>
            <person name="Liu H."/>
            <person name="Lipzen A."/>
            <person name="Pangilinan J."/>
            <person name="Labutti K."/>
            <person name="Bruns T.D."/>
            <person name="Grigoriev I.V."/>
        </authorList>
    </citation>
    <scope>NUCLEOTIDE SEQUENCE [LARGE SCALE GENOMIC DNA]</scope>
    <source>
        <strain evidence="2 3">CBS 144469</strain>
    </source>
</reference>
<sequence length="302" mass="32889">MVQASIIIVAFVAAVAPVMAAPAPQAPASHPRSLDNTLAAEIDARDPRFSFKKAFHSLGRVAKTAGGIALKAAPLLLREDLSEFETRGSLDDGAIGEVYIRDEDGTIYVRELDEIDARDPRFSFKKAFHTIGRVAKTAGGIAFKAAPLLLREDLSEFETRSLDDGAIGEVYIRDEDGTIYVRELDAEELSAALEARKLHLGRVLKKGLSVAQKVSGGLSQFGLREFEDDEPEARELSPEEFEAELEARRLRLGRLLKKGLGAARKGLSAAQKVSGGLSQFGLRELEDELEERESNGSLDELD</sequence>
<keyword evidence="1" id="KW-0732">Signal</keyword>
<dbReference type="EMBL" id="JACGCI010000106">
    <property type="protein sequence ID" value="KAF6745372.1"/>
    <property type="molecule type" value="Genomic_DNA"/>
</dbReference>
<dbReference type="AlphaFoldDB" id="A0A8H6HFL6"/>